<dbReference type="GeneID" id="33561505"/>
<dbReference type="InParanoid" id="A0A1Y2GTJ0"/>
<keyword evidence="1" id="KW-0472">Membrane</keyword>
<dbReference type="EMBL" id="MCFF01000010">
    <property type="protein sequence ID" value="ORZ22837.1"/>
    <property type="molecule type" value="Genomic_DNA"/>
</dbReference>
<proteinExistence type="predicted"/>
<gene>
    <name evidence="2" type="ORF">BCR41DRAFT_16151</name>
</gene>
<protein>
    <submittedName>
        <fullName evidence="2">Uncharacterized protein</fullName>
    </submittedName>
</protein>
<sequence length="98" mass="11255">MVRKMKKILRMCLLFTSTPLLFFSVLHFFFFSFLSSSLSPLLPTKAILAIKKNNFNLIIIIFFFFPHLPTPSFTSSLNDSFFLSLHVSITATCYTSNC</sequence>
<evidence type="ECO:0000256" key="1">
    <source>
        <dbReference type="SAM" id="Phobius"/>
    </source>
</evidence>
<evidence type="ECO:0000313" key="2">
    <source>
        <dbReference type="EMBL" id="ORZ22837.1"/>
    </source>
</evidence>
<reference evidence="2 3" key="1">
    <citation type="submission" date="2016-07" db="EMBL/GenBank/DDBJ databases">
        <title>Pervasive Adenine N6-methylation of Active Genes in Fungi.</title>
        <authorList>
            <consortium name="DOE Joint Genome Institute"/>
            <person name="Mondo S.J."/>
            <person name="Dannebaum R.O."/>
            <person name="Kuo R.C."/>
            <person name="Labutti K."/>
            <person name="Haridas S."/>
            <person name="Kuo A."/>
            <person name="Salamov A."/>
            <person name="Ahrendt S.R."/>
            <person name="Lipzen A."/>
            <person name="Sullivan W."/>
            <person name="Andreopoulos W.B."/>
            <person name="Clum A."/>
            <person name="Lindquist E."/>
            <person name="Daum C."/>
            <person name="Ramamoorthy G.K."/>
            <person name="Gryganskyi A."/>
            <person name="Culley D."/>
            <person name="Magnuson J.K."/>
            <person name="James T.Y."/>
            <person name="O'Malley M.A."/>
            <person name="Stajich J.E."/>
            <person name="Spatafora J.W."/>
            <person name="Visel A."/>
            <person name="Grigoriev I.V."/>
        </authorList>
    </citation>
    <scope>NUCLEOTIDE SEQUENCE [LARGE SCALE GENOMIC DNA]</scope>
    <source>
        <strain evidence="2 3">NRRL 3116</strain>
    </source>
</reference>
<keyword evidence="1" id="KW-0812">Transmembrane</keyword>
<organism evidence="2 3">
    <name type="scientific">Lobosporangium transversale</name>
    <dbReference type="NCBI Taxonomy" id="64571"/>
    <lineage>
        <taxon>Eukaryota</taxon>
        <taxon>Fungi</taxon>
        <taxon>Fungi incertae sedis</taxon>
        <taxon>Mucoromycota</taxon>
        <taxon>Mortierellomycotina</taxon>
        <taxon>Mortierellomycetes</taxon>
        <taxon>Mortierellales</taxon>
        <taxon>Mortierellaceae</taxon>
        <taxon>Lobosporangium</taxon>
    </lineage>
</organism>
<dbReference type="RefSeq" id="XP_021883391.1">
    <property type="nucleotide sequence ID" value="XM_022019660.1"/>
</dbReference>
<comment type="caution">
    <text evidence="2">The sequence shown here is derived from an EMBL/GenBank/DDBJ whole genome shotgun (WGS) entry which is preliminary data.</text>
</comment>
<evidence type="ECO:0000313" key="3">
    <source>
        <dbReference type="Proteomes" id="UP000193648"/>
    </source>
</evidence>
<keyword evidence="1" id="KW-1133">Transmembrane helix</keyword>
<dbReference type="AlphaFoldDB" id="A0A1Y2GTJ0"/>
<feature type="transmembrane region" description="Helical" evidence="1">
    <location>
        <begin position="12"/>
        <end position="34"/>
    </location>
</feature>
<name>A0A1Y2GTJ0_9FUNG</name>
<keyword evidence="3" id="KW-1185">Reference proteome</keyword>
<dbReference type="Proteomes" id="UP000193648">
    <property type="component" value="Unassembled WGS sequence"/>
</dbReference>
<accession>A0A1Y2GTJ0</accession>